<evidence type="ECO:0000313" key="2">
    <source>
        <dbReference type="Proteomes" id="UP000694393"/>
    </source>
</evidence>
<organism evidence="1 2">
    <name type="scientific">Pelusios castaneus</name>
    <name type="common">West African mud turtle</name>
    <dbReference type="NCBI Taxonomy" id="367368"/>
    <lineage>
        <taxon>Eukaryota</taxon>
        <taxon>Metazoa</taxon>
        <taxon>Chordata</taxon>
        <taxon>Craniata</taxon>
        <taxon>Vertebrata</taxon>
        <taxon>Euteleostomi</taxon>
        <taxon>Archelosauria</taxon>
        <taxon>Testudinata</taxon>
        <taxon>Testudines</taxon>
        <taxon>Pleurodira</taxon>
        <taxon>Pelomedusidae</taxon>
        <taxon>Pelusios</taxon>
    </lineage>
</organism>
<dbReference type="AlphaFoldDB" id="A0A8C8RRU7"/>
<dbReference type="PANTHER" id="PTHR36680:SF1">
    <property type="entry name" value="HYPOTHETICAL LOC498675"/>
    <property type="match status" value="1"/>
</dbReference>
<dbReference type="InterPro" id="IPR031670">
    <property type="entry name" value="DUF4712"/>
</dbReference>
<dbReference type="Proteomes" id="UP000694393">
    <property type="component" value="Unplaced"/>
</dbReference>
<evidence type="ECO:0000313" key="1">
    <source>
        <dbReference type="Ensembl" id="ENSPCEP00000010065.1"/>
    </source>
</evidence>
<proteinExistence type="predicted"/>
<protein>
    <submittedName>
        <fullName evidence="1">Chromosome 3 open reading frame 62</fullName>
    </submittedName>
</protein>
<sequence length="268" mass="30050">MLLKTSSVLGEMSEKLRRCRKELTAAIDRAFEDFTGPSRHSEDSIKQNSDLQTDTLPQMNRVIYRREPASILSSYLDQSASVSCAVEKENPVFIPNLLSVSIAQNPLCPKREPLTSKENTWLHPSIFVPDRQLPRALGDSERWRKGSLRGYNLRMIVTGLVLFLRASSEGLVFMAFFLCFVGNPNIWAIEELGQLALANELSQVPQNSSEPPLREDILAVCMDASGSSVTIPGVRQRRPNIEDDEIIQTVLDLEEDYSMASSTLHQLN</sequence>
<name>A0A8C8RRU7_9SAUR</name>
<dbReference type="Pfam" id="PF15830">
    <property type="entry name" value="DUF4712"/>
    <property type="match status" value="1"/>
</dbReference>
<dbReference type="PANTHER" id="PTHR36680">
    <property type="entry name" value="HYPOTHETICAL LOC498675"/>
    <property type="match status" value="1"/>
</dbReference>
<reference evidence="1" key="2">
    <citation type="submission" date="2025-09" db="UniProtKB">
        <authorList>
            <consortium name="Ensembl"/>
        </authorList>
    </citation>
    <scope>IDENTIFICATION</scope>
</reference>
<accession>A0A8C8RRU7</accession>
<dbReference type="Ensembl" id="ENSPCET00000010403.1">
    <property type="protein sequence ID" value="ENSPCEP00000010065.1"/>
    <property type="gene ID" value="ENSPCEG00000008000.1"/>
</dbReference>
<reference evidence="1" key="1">
    <citation type="submission" date="2025-08" db="UniProtKB">
        <authorList>
            <consortium name="Ensembl"/>
        </authorList>
    </citation>
    <scope>IDENTIFICATION</scope>
</reference>
<keyword evidence="2" id="KW-1185">Reference proteome</keyword>